<protein>
    <recommendedName>
        <fullName evidence="5">Ribosome-binding ATPase YchF</fullName>
    </recommendedName>
</protein>
<accession>A0A0C1JM98</accession>
<dbReference type="GO" id="GO:0005737">
    <property type="term" value="C:cytoplasm"/>
    <property type="evidence" value="ECO:0007669"/>
    <property type="project" value="TreeGrafter"/>
</dbReference>
<keyword evidence="2 5" id="KW-0547">Nucleotide-binding</keyword>
<dbReference type="InterPro" id="IPR012675">
    <property type="entry name" value="Beta-grasp_dom_sf"/>
</dbReference>
<dbReference type="GO" id="GO:0046872">
    <property type="term" value="F:metal ion binding"/>
    <property type="evidence" value="ECO:0007669"/>
    <property type="project" value="UniProtKB-KW"/>
</dbReference>
<evidence type="ECO:0000256" key="5">
    <source>
        <dbReference type="HAMAP-Rule" id="MF_00944"/>
    </source>
</evidence>
<comment type="function">
    <text evidence="5">ATPase that binds to both the 70S ribosome and the 50S ribosomal subunit in a nucleotide-independent manner.</text>
</comment>
<organism evidence="8 9">
    <name type="scientific">Candidatus Protochlamydia amoebophila</name>
    <dbReference type="NCBI Taxonomy" id="362787"/>
    <lineage>
        <taxon>Bacteria</taxon>
        <taxon>Pseudomonadati</taxon>
        <taxon>Chlamydiota</taxon>
        <taxon>Chlamydiia</taxon>
        <taxon>Parachlamydiales</taxon>
        <taxon>Parachlamydiaceae</taxon>
        <taxon>Candidatus Protochlamydia</taxon>
    </lineage>
</organism>
<dbReference type="AlphaFoldDB" id="A0A0C1JM98"/>
<feature type="domain" description="OBG-type G" evidence="7">
    <location>
        <begin position="6"/>
        <end position="260"/>
    </location>
</feature>
<keyword evidence="3 5" id="KW-0067">ATP-binding</keyword>
<dbReference type="FunFam" id="1.10.150.300:FF:000001">
    <property type="entry name" value="Ribosome-binding ATPase YchF"/>
    <property type="match status" value="1"/>
</dbReference>
<proteinExistence type="inferred from homology"/>
<dbReference type="EMBL" id="JSAN01000056">
    <property type="protein sequence ID" value="KIC72405.1"/>
    <property type="molecule type" value="Genomic_DNA"/>
</dbReference>
<evidence type="ECO:0000256" key="2">
    <source>
        <dbReference type="ARBA" id="ARBA00022741"/>
    </source>
</evidence>
<dbReference type="InterPro" id="IPR013029">
    <property type="entry name" value="YchF_C"/>
</dbReference>
<keyword evidence="6" id="KW-0175">Coiled coil</keyword>
<dbReference type="PROSITE" id="PS51710">
    <property type="entry name" value="G_OBG"/>
    <property type="match status" value="1"/>
</dbReference>
<dbReference type="Gene3D" id="1.10.150.300">
    <property type="entry name" value="TGS-like domain"/>
    <property type="match status" value="1"/>
</dbReference>
<evidence type="ECO:0000313" key="8">
    <source>
        <dbReference type="EMBL" id="KIC72405.1"/>
    </source>
</evidence>
<dbReference type="NCBIfam" id="TIGR00092">
    <property type="entry name" value="redox-regulated ATPase YchF"/>
    <property type="match status" value="1"/>
</dbReference>
<dbReference type="CDD" id="cd01900">
    <property type="entry name" value="YchF"/>
    <property type="match status" value="1"/>
</dbReference>
<evidence type="ECO:0000256" key="4">
    <source>
        <dbReference type="ARBA" id="ARBA00022842"/>
    </source>
</evidence>
<dbReference type="InterPro" id="IPR012676">
    <property type="entry name" value="TGS-like"/>
</dbReference>
<evidence type="ECO:0000256" key="1">
    <source>
        <dbReference type="ARBA" id="ARBA00022723"/>
    </source>
</evidence>
<evidence type="ECO:0000256" key="6">
    <source>
        <dbReference type="SAM" id="Coils"/>
    </source>
</evidence>
<dbReference type="GO" id="GO:0005524">
    <property type="term" value="F:ATP binding"/>
    <property type="evidence" value="ECO:0007669"/>
    <property type="project" value="UniProtKB-UniRule"/>
</dbReference>
<dbReference type="InterPro" id="IPR041706">
    <property type="entry name" value="YchF_N"/>
</dbReference>
<dbReference type="PATRIC" id="fig|362787.3.peg.843"/>
<comment type="caution">
    <text evidence="8">The sequence shown here is derived from an EMBL/GenBank/DDBJ whole genome shotgun (WGS) entry which is preliminary data.</text>
</comment>
<keyword evidence="1" id="KW-0479">Metal-binding</keyword>
<dbReference type="PANTHER" id="PTHR23305">
    <property type="entry name" value="OBG GTPASE FAMILY"/>
    <property type="match status" value="1"/>
</dbReference>
<feature type="binding site" evidence="5">
    <location>
        <begin position="15"/>
        <end position="20"/>
    </location>
    <ligand>
        <name>ATP</name>
        <dbReference type="ChEBI" id="CHEBI:30616"/>
    </ligand>
</feature>
<dbReference type="SUPFAM" id="SSF52540">
    <property type="entry name" value="P-loop containing nucleoside triphosphate hydrolases"/>
    <property type="match status" value="1"/>
</dbReference>
<keyword evidence="4" id="KW-0460">Magnesium</keyword>
<dbReference type="InterPro" id="IPR027417">
    <property type="entry name" value="P-loop_NTPase"/>
</dbReference>
<dbReference type="PRINTS" id="PR00326">
    <property type="entry name" value="GTP1OBG"/>
</dbReference>
<dbReference type="Gene3D" id="3.40.50.300">
    <property type="entry name" value="P-loop containing nucleotide triphosphate hydrolases"/>
    <property type="match status" value="1"/>
</dbReference>
<dbReference type="InterPro" id="IPR004396">
    <property type="entry name" value="ATPase_YchF/OLA1"/>
</dbReference>
<feature type="coiled-coil region" evidence="6">
    <location>
        <begin position="140"/>
        <end position="167"/>
    </location>
</feature>
<dbReference type="InterPro" id="IPR031167">
    <property type="entry name" value="G_OBG"/>
</dbReference>
<dbReference type="GO" id="GO:0005525">
    <property type="term" value="F:GTP binding"/>
    <property type="evidence" value="ECO:0007669"/>
    <property type="project" value="InterPro"/>
</dbReference>
<dbReference type="SUPFAM" id="SSF81271">
    <property type="entry name" value="TGS-like"/>
    <property type="match status" value="1"/>
</dbReference>
<dbReference type="PIRSF" id="PIRSF006641">
    <property type="entry name" value="CHP00092"/>
    <property type="match status" value="1"/>
</dbReference>
<dbReference type="InterPro" id="IPR023192">
    <property type="entry name" value="TGS-like_dom_sf"/>
</dbReference>
<name>A0A0C1JM98_9BACT</name>
<gene>
    <name evidence="8" type="primary">engD</name>
    <name evidence="5" type="synonym">ychF</name>
    <name evidence="8" type="ORF">DB44_CJ00190</name>
</gene>
<comment type="similarity">
    <text evidence="5">Belongs to the TRAFAC class OBG-HflX-like GTPase superfamily. OBG GTPase family. YchF/OLA1 subfamily.</text>
</comment>
<dbReference type="Proteomes" id="UP000031465">
    <property type="component" value="Unassembled WGS sequence"/>
</dbReference>
<dbReference type="GO" id="GO:0016887">
    <property type="term" value="F:ATP hydrolysis activity"/>
    <property type="evidence" value="ECO:0007669"/>
    <property type="project" value="UniProtKB-UniRule"/>
</dbReference>
<dbReference type="PANTHER" id="PTHR23305:SF18">
    <property type="entry name" value="OBG-TYPE G DOMAIN-CONTAINING PROTEIN"/>
    <property type="match status" value="1"/>
</dbReference>
<sequence>MMSTNLSVGIVGLPNVGKSTLFNALTSNQAAASNYPFCTIDPNIGIVDVVDDRLDRLSALSNSKKIVYANMQFVDIAGIVEGASKGEGLGNKFLSNIRETDAIVHVVRCFESSDIIHVAGKVDPIHDIEIINMELRLADLQMIENVLARLEKQAKTKKELVLSLETLKKVSEHLNENKPVRTLELTDEEKESIAAYRFLSSKKVLYVANVSEEELPEMDNEFVRRVKAYAEAEGNAVIPICAKLEEEIAQLPLAERKSFLESLGLQQSGLERLIKASFSMLGLLTYLTTGEIETRAWTITEGTHAAEAAGKIHSDIQKGFIRAEVVAFDDMMTYKGRAGAREQGKVRAEGRDYLVKDGDVILFMHH</sequence>
<evidence type="ECO:0000259" key="7">
    <source>
        <dbReference type="PROSITE" id="PS51710"/>
    </source>
</evidence>
<dbReference type="Gene3D" id="3.10.20.30">
    <property type="match status" value="1"/>
</dbReference>
<reference evidence="8 9" key="1">
    <citation type="journal article" date="2014" name="Mol. Biol. Evol.">
        <title>Massive expansion of Ubiquitination-related gene families within the Chlamydiae.</title>
        <authorList>
            <person name="Domman D."/>
            <person name="Collingro A."/>
            <person name="Lagkouvardos I."/>
            <person name="Gehre L."/>
            <person name="Weinmaier T."/>
            <person name="Rattei T."/>
            <person name="Subtil A."/>
            <person name="Horn M."/>
        </authorList>
    </citation>
    <scope>NUCLEOTIDE SEQUENCE [LARGE SCALE GENOMIC DNA]</scope>
    <source>
        <strain evidence="8 9">EI2</strain>
    </source>
</reference>
<dbReference type="CDD" id="cd04867">
    <property type="entry name" value="TGS_YchF_OLA1"/>
    <property type="match status" value="1"/>
</dbReference>
<evidence type="ECO:0000256" key="3">
    <source>
        <dbReference type="ARBA" id="ARBA00022840"/>
    </source>
</evidence>
<dbReference type="GO" id="GO:0043023">
    <property type="term" value="F:ribosomal large subunit binding"/>
    <property type="evidence" value="ECO:0007669"/>
    <property type="project" value="UniProtKB-UniRule"/>
</dbReference>
<evidence type="ECO:0000313" key="9">
    <source>
        <dbReference type="Proteomes" id="UP000031465"/>
    </source>
</evidence>
<dbReference type="Pfam" id="PF01926">
    <property type="entry name" value="MMR_HSR1"/>
    <property type="match status" value="1"/>
</dbReference>
<dbReference type="FunFam" id="3.10.20.30:FF:000001">
    <property type="entry name" value="Ribosome-binding ATPase YchF"/>
    <property type="match status" value="1"/>
</dbReference>
<dbReference type="HAMAP" id="MF_00944">
    <property type="entry name" value="YchF_OLA1_ATPase"/>
    <property type="match status" value="1"/>
</dbReference>
<dbReference type="InterPro" id="IPR006073">
    <property type="entry name" value="GTP-bd"/>
</dbReference>
<dbReference type="Pfam" id="PF06071">
    <property type="entry name" value="YchF-GTPase_C"/>
    <property type="match status" value="1"/>
</dbReference>